<dbReference type="Pfam" id="PF02900">
    <property type="entry name" value="LigB"/>
    <property type="match status" value="1"/>
</dbReference>
<protein>
    <submittedName>
        <fullName evidence="2">AmmeMemoRadiSam system protein A</fullName>
    </submittedName>
</protein>
<dbReference type="InterPro" id="IPR036071">
    <property type="entry name" value="AMMECR1_dom_sf"/>
</dbReference>
<dbReference type="SUPFAM" id="SSF143447">
    <property type="entry name" value="AMMECR1-like"/>
    <property type="match status" value="1"/>
</dbReference>
<dbReference type="CDD" id="cd07951">
    <property type="entry name" value="ED_3B_N_AMMECR1"/>
    <property type="match status" value="1"/>
</dbReference>
<dbReference type="PROSITE" id="PS51112">
    <property type="entry name" value="AMMECR1"/>
    <property type="match status" value="1"/>
</dbReference>
<feature type="domain" description="AMMECR1" evidence="1">
    <location>
        <begin position="291"/>
        <end position="461"/>
    </location>
</feature>
<dbReference type="NCBIfam" id="TIGR00296">
    <property type="entry name" value="TIGR00296 family protein"/>
    <property type="match status" value="1"/>
</dbReference>
<proteinExistence type="predicted"/>
<dbReference type="InterPro" id="IPR023473">
    <property type="entry name" value="AMMECR1"/>
</dbReference>
<dbReference type="NCBIfam" id="TIGR04335">
    <property type="entry name" value="AmmeMemoSam_A"/>
    <property type="match status" value="1"/>
</dbReference>
<reference evidence="2 3" key="1">
    <citation type="submission" date="2021-03" db="EMBL/GenBank/DDBJ databases">
        <title>Caproiciproducens sp. nov. isolated from feces of cow.</title>
        <authorList>
            <person name="Choi J.-Y."/>
        </authorList>
    </citation>
    <scope>NUCLEOTIDE SEQUENCE [LARGE SCALE GENOMIC DNA]</scope>
    <source>
        <strain evidence="2 3">AGMB10547</strain>
    </source>
</reference>
<dbReference type="InterPro" id="IPR002733">
    <property type="entry name" value="AMMECR1_domain"/>
</dbReference>
<dbReference type="SUPFAM" id="SSF53213">
    <property type="entry name" value="LigB-like"/>
    <property type="match status" value="1"/>
</dbReference>
<organism evidence="2 3">
    <name type="scientific">Caproiciproducens faecalis</name>
    <dbReference type="NCBI Taxonomy" id="2820301"/>
    <lineage>
        <taxon>Bacteria</taxon>
        <taxon>Bacillati</taxon>
        <taxon>Bacillota</taxon>
        <taxon>Clostridia</taxon>
        <taxon>Eubacteriales</taxon>
        <taxon>Acutalibacteraceae</taxon>
        <taxon>Caproiciproducens</taxon>
    </lineage>
</organism>
<sequence length="461" mass="50746">MSIVGAFIMPHPPIILPEIGKGEEREIQRTTDACREVAGRIAALKPDTVVVTSPHSVLYADYFHISPGESAHGDFGRFGAPEVTVDVRYDSEFVRELTDAAGKAGLAAGTFGEREKSLDHGTMIPLRFLNEFYTDYQLVRIGLSGLSVLDHYRLGKCVAQTAEALGRRVVFLASGDLSHRLKEDGPYGFAKEGPKFDSQVTDAMAKGDFLRFLTFRPDFCDAAAECGLRSFIIMAGALDGKAVQPELLSYEGPFGVGYGVCAFQITGNDENRRFDAIYEAEEKRRLNRIQSQEDEYVKLARLSLETYVRTGERVKLPAGLPEEMLRRRAGAFVSLKKNGELRGCIGTIGPITDCVAKEIVRNAVSAGTEDPRFAPVTEQELSSLVYSVDVLDKPEPIDTIEELDVRRYGVIVTGGHKRGLLLPNLEGVDTPEQQVAIAMQKAGLRKGEPCSLERFEVVRHK</sequence>
<dbReference type="RefSeq" id="WP_219964717.1">
    <property type="nucleotide sequence ID" value="NZ_JAGFNZ010000002.1"/>
</dbReference>
<evidence type="ECO:0000313" key="2">
    <source>
        <dbReference type="EMBL" id="MBW7572308.1"/>
    </source>
</evidence>
<dbReference type="InterPro" id="IPR004183">
    <property type="entry name" value="Xdiol_dOase_suB"/>
</dbReference>
<dbReference type="PANTHER" id="PTHR13016:SF0">
    <property type="entry name" value="AMME SYNDROME CANDIDATE GENE 1 PROTEIN"/>
    <property type="match status" value="1"/>
</dbReference>
<dbReference type="Proteomes" id="UP000719942">
    <property type="component" value="Unassembled WGS sequence"/>
</dbReference>
<name>A0ABS7DLX2_9FIRM</name>
<dbReference type="Gene3D" id="3.40.830.10">
    <property type="entry name" value="LigB-like"/>
    <property type="match status" value="1"/>
</dbReference>
<accession>A0ABS7DLX2</accession>
<evidence type="ECO:0000259" key="1">
    <source>
        <dbReference type="PROSITE" id="PS51112"/>
    </source>
</evidence>
<evidence type="ECO:0000313" key="3">
    <source>
        <dbReference type="Proteomes" id="UP000719942"/>
    </source>
</evidence>
<dbReference type="InterPro" id="IPR027623">
    <property type="entry name" value="AmmeMemoSam_A"/>
</dbReference>
<keyword evidence="3" id="KW-1185">Reference proteome</keyword>
<gene>
    <name evidence="2" type="primary">amrA</name>
    <name evidence="2" type="ORF">J5W02_05725</name>
</gene>
<dbReference type="PANTHER" id="PTHR13016">
    <property type="entry name" value="AMMECR1 HOMOLOG"/>
    <property type="match status" value="1"/>
</dbReference>
<dbReference type="Gene3D" id="3.30.700.20">
    <property type="entry name" value="Hypothetical protein ph0010, domain 1"/>
    <property type="match status" value="1"/>
</dbReference>
<dbReference type="EMBL" id="JAGFNZ010000002">
    <property type="protein sequence ID" value="MBW7572308.1"/>
    <property type="molecule type" value="Genomic_DNA"/>
</dbReference>
<dbReference type="NCBIfam" id="TIGR04336">
    <property type="entry name" value="AmmeMemoSam_B"/>
    <property type="match status" value="1"/>
</dbReference>
<comment type="caution">
    <text evidence="2">The sequence shown here is derived from an EMBL/GenBank/DDBJ whole genome shotgun (WGS) entry which is preliminary data.</text>
</comment>
<dbReference type="Pfam" id="PF01871">
    <property type="entry name" value="AMMECR1"/>
    <property type="match status" value="1"/>
</dbReference>
<dbReference type="InterPro" id="IPR027485">
    <property type="entry name" value="AMMECR1_N"/>
</dbReference>